<dbReference type="SUPFAM" id="SSF52540">
    <property type="entry name" value="P-loop containing nucleoside triphosphate hydrolases"/>
    <property type="match status" value="1"/>
</dbReference>
<protein>
    <submittedName>
        <fullName evidence="4">AAA family ATPase</fullName>
    </submittedName>
</protein>
<evidence type="ECO:0000256" key="2">
    <source>
        <dbReference type="SAM" id="MobiDB-lite"/>
    </source>
</evidence>
<dbReference type="Pfam" id="PF13476">
    <property type="entry name" value="AAA_23"/>
    <property type="match status" value="1"/>
</dbReference>
<comment type="caution">
    <text evidence="4">The sequence shown here is derived from an EMBL/GenBank/DDBJ whole genome shotgun (WGS) entry which is preliminary data.</text>
</comment>
<evidence type="ECO:0000259" key="3">
    <source>
        <dbReference type="Pfam" id="PF13476"/>
    </source>
</evidence>
<dbReference type="PANTHER" id="PTHR32114:SF2">
    <property type="entry name" value="ABC TRANSPORTER ABCH.3"/>
    <property type="match status" value="1"/>
</dbReference>
<dbReference type="Gene3D" id="3.40.50.300">
    <property type="entry name" value="P-loop containing nucleotide triphosphate hydrolases"/>
    <property type="match status" value="2"/>
</dbReference>
<dbReference type="RefSeq" id="WP_332614968.1">
    <property type="nucleotide sequence ID" value="NZ_JAXGFP010000002.1"/>
</dbReference>
<dbReference type="EMBL" id="JAXGFP010000002">
    <property type="protein sequence ID" value="MEG3183185.1"/>
    <property type="molecule type" value="Genomic_DNA"/>
</dbReference>
<dbReference type="Proteomes" id="UP001355056">
    <property type="component" value="Unassembled WGS sequence"/>
</dbReference>
<organism evidence="4 5">
    <name type="scientific">Novilysobacter erysipheiresistens</name>
    <dbReference type="NCBI Taxonomy" id="1749332"/>
    <lineage>
        <taxon>Bacteria</taxon>
        <taxon>Pseudomonadati</taxon>
        <taxon>Pseudomonadota</taxon>
        <taxon>Gammaproteobacteria</taxon>
        <taxon>Lysobacterales</taxon>
        <taxon>Lysobacteraceae</taxon>
        <taxon>Novilysobacter</taxon>
    </lineage>
</organism>
<evidence type="ECO:0000313" key="4">
    <source>
        <dbReference type="EMBL" id="MEG3183185.1"/>
    </source>
</evidence>
<dbReference type="PANTHER" id="PTHR32114">
    <property type="entry name" value="ABC TRANSPORTER ABCH.3"/>
    <property type="match status" value="1"/>
</dbReference>
<name>A0ABU7YW59_9GAMM</name>
<evidence type="ECO:0000313" key="5">
    <source>
        <dbReference type="Proteomes" id="UP001355056"/>
    </source>
</evidence>
<proteinExistence type="predicted"/>
<sequence length="1143" mass="125010">MKILSIRLKNLNSLRGENYINFRDPVFSGGLFAITGSTGAGKSTILDAITLALFHRTPRLGLISAANNELMSRHTAECMAEIEFECRGETYRARWSQRRARNKVDGTLQQPQVELAKADGTILTTSVNEKKDKTEDLTGLNYEQFTRSVLLAQGDFANFLKAPEKERASLLEQLTGTEVYAAISARVFERTGETKATLEQIRARTDGVEVLADEARAQKDEELRTAEIAGTELAPRLQSEQDALKWLSDVDDAVIEEQQAAEEVRQREVTFENATNLLEPLVPAELAEPLRPLYVAVQRDKAAEQAAEHSISVLTGELADADGIVCFATWQAHRGAIAYLEQCKLNADSNDQALGQIANRRAAIPGGDKLGENLMRWRGLADQLDEICRHEQAAVQSLEDAANSRKVAEQEHETEAGRSRTTQAAAGAAEAKALKAGEALASELNGETLEGLQKQHGAMERRLVELSALKPTGTSTVRSVTELEQEEATLTTLQAERDGTSAALEAAHTRAAQAVERLEDKQRIASQEKLIQSLAEHRDGLQEGEPCPLCGSAKHPMVESYRGLDLSVTQKAVRLVKDEADQAQAELTRLKTDAAGIKSRLNMTESAVAKKKTAVTDLRERWRADCDRLGIEVADVPALEALIGQVAARASDLGGRLQELGALKVGADDARTAHALLRNAADELDRAVGDLAAKLAVAEQRVAERNEMLKARTAEVGRCEQALLAALPGGMKPEDWDAWLAARQAEWEDFQQIQREQTSLDGRKIRLTSEREQAERKVQQWGNQWTNGGWAEPEGAGEPTGSMDELEHAVSSAREHRNTLAGQLAGAAKSLQGAREHRTVSERALEERLGTSNFSSREDFVAALLDPAKLTELREVSASLKSEILTANTRLGERTRRLESLRAAPKTERPRVELMAELERLTTQARENSELVGQLRSELKTDDDNRQKFSALHGEIVAAAAAYSDWQHLNGLIGSADGDKFRRFAQGLTLDHLVHLANSHLQRLDGGRYSIQRSSTNLDLKVVDSWQADAVREASTLSGGESFLVSLALALGLSDLVSQRTTIDSFFLDEGFGTLDPDSLQVALDALDNLNARGKLIGVISHVDAVKERMPVQITISKRNGLGNSKVELPVAQEPSRPPLQAV</sequence>
<dbReference type="InterPro" id="IPR038729">
    <property type="entry name" value="Rad50/SbcC_AAA"/>
</dbReference>
<feature type="coiled-coil region" evidence="1">
    <location>
        <begin position="566"/>
        <end position="600"/>
    </location>
</feature>
<feature type="compositionally biased region" description="Basic and acidic residues" evidence="2">
    <location>
        <begin position="402"/>
        <end position="418"/>
    </location>
</feature>
<feature type="domain" description="Rad50/SbcC-type AAA" evidence="3">
    <location>
        <begin position="5"/>
        <end position="209"/>
    </location>
</feature>
<evidence type="ECO:0000256" key="1">
    <source>
        <dbReference type="SAM" id="Coils"/>
    </source>
</evidence>
<dbReference type="InterPro" id="IPR027417">
    <property type="entry name" value="P-loop_NTPase"/>
</dbReference>
<keyword evidence="1" id="KW-0175">Coiled coil</keyword>
<gene>
    <name evidence="4" type="ORF">SNE34_04050</name>
</gene>
<reference evidence="4 5" key="1">
    <citation type="journal article" date="2016" name="Int. J. Syst. Evol. Microbiol.">
        <title>Lysobacter erysipheiresistens sp. nov., an antagonist of powdery mildew, isolated from tobacco-cultivated soil.</title>
        <authorList>
            <person name="Xie B."/>
            <person name="Li T."/>
            <person name="Lin X."/>
            <person name="Wang C.J."/>
            <person name="Chen Y.J."/>
            <person name="Liu W.J."/>
            <person name="Zhao Z.W."/>
        </authorList>
    </citation>
    <scope>NUCLEOTIDE SEQUENCE [LARGE SCALE GENOMIC DNA]</scope>
    <source>
        <strain evidence="4 5">RS-LYSO-3</strain>
    </source>
</reference>
<feature type="region of interest" description="Disordered" evidence="2">
    <location>
        <begin position="399"/>
        <end position="430"/>
    </location>
</feature>
<accession>A0ABU7YW59</accession>
<keyword evidence="5" id="KW-1185">Reference proteome</keyword>
<dbReference type="Pfam" id="PF13558">
    <property type="entry name" value="SbcC_Walker_B"/>
    <property type="match status" value="1"/>
</dbReference>